<proteinExistence type="predicted"/>
<dbReference type="EMBL" id="BGZK01005038">
    <property type="protein sequence ID" value="GBP12207.1"/>
    <property type="molecule type" value="Genomic_DNA"/>
</dbReference>
<protein>
    <submittedName>
        <fullName evidence="1">Uncharacterized protein</fullName>
    </submittedName>
</protein>
<gene>
    <name evidence="1" type="ORF">EVAR_73055_1</name>
</gene>
<keyword evidence="2" id="KW-1185">Reference proteome</keyword>
<name>A0A4C1TFL6_EUMVA</name>
<evidence type="ECO:0000313" key="2">
    <source>
        <dbReference type="Proteomes" id="UP000299102"/>
    </source>
</evidence>
<reference evidence="1 2" key="1">
    <citation type="journal article" date="2019" name="Commun. Biol.">
        <title>The bagworm genome reveals a unique fibroin gene that provides high tensile strength.</title>
        <authorList>
            <person name="Kono N."/>
            <person name="Nakamura H."/>
            <person name="Ohtoshi R."/>
            <person name="Tomita M."/>
            <person name="Numata K."/>
            <person name="Arakawa K."/>
        </authorList>
    </citation>
    <scope>NUCLEOTIDE SEQUENCE [LARGE SCALE GENOMIC DNA]</scope>
</reference>
<evidence type="ECO:0000313" key="1">
    <source>
        <dbReference type="EMBL" id="GBP12207.1"/>
    </source>
</evidence>
<accession>A0A4C1TFL6</accession>
<organism evidence="1 2">
    <name type="scientific">Eumeta variegata</name>
    <name type="common">Bagworm moth</name>
    <name type="synonym">Eumeta japonica</name>
    <dbReference type="NCBI Taxonomy" id="151549"/>
    <lineage>
        <taxon>Eukaryota</taxon>
        <taxon>Metazoa</taxon>
        <taxon>Ecdysozoa</taxon>
        <taxon>Arthropoda</taxon>
        <taxon>Hexapoda</taxon>
        <taxon>Insecta</taxon>
        <taxon>Pterygota</taxon>
        <taxon>Neoptera</taxon>
        <taxon>Endopterygota</taxon>
        <taxon>Lepidoptera</taxon>
        <taxon>Glossata</taxon>
        <taxon>Ditrysia</taxon>
        <taxon>Tineoidea</taxon>
        <taxon>Psychidae</taxon>
        <taxon>Oiketicinae</taxon>
        <taxon>Eumeta</taxon>
    </lineage>
</organism>
<comment type="caution">
    <text evidence="1">The sequence shown here is derived from an EMBL/GenBank/DDBJ whole genome shotgun (WGS) entry which is preliminary data.</text>
</comment>
<sequence>MENVKERHQKVRTNERGITTLSWCESLVAEMLASSEGERGTLHKPCLAEEENYPAPAKVLRGSCLYSNEAY</sequence>
<dbReference type="AlphaFoldDB" id="A0A4C1TFL6"/>
<dbReference type="Proteomes" id="UP000299102">
    <property type="component" value="Unassembled WGS sequence"/>
</dbReference>